<sequence length="99" mass="10964">MNIELKMAKLTSSSWSCLEGELLFSAYSFLGVPPSNQAEGEPKKHGKSYKDWDAVAKEADEIEEGDPLNSLFQKIFKDADDDTRRAMIKSFVSPAFATG</sequence>
<protein>
    <submittedName>
        <fullName evidence="2">SGS domain-containing protein</fullName>
    </submittedName>
</protein>
<feature type="domain" description="SGS" evidence="1">
    <location>
        <begin position="38"/>
        <end position="99"/>
    </location>
</feature>
<dbReference type="GO" id="GO:0051087">
    <property type="term" value="F:protein-folding chaperone binding"/>
    <property type="evidence" value="ECO:0007669"/>
    <property type="project" value="InterPro"/>
</dbReference>
<dbReference type="InterPro" id="IPR007699">
    <property type="entry name" value="SGS_dom"/>
</dbReference>
<proteinExistence type="predicted"/>
<reference evidence="2" key="1">
    <citation type="submission" date="2019-11" db="UniProtKB">
        <authorList>
            <consortium name="WormBaseParasite"/>
        </authorList>
    </citation>
    <scope>IDENTIFICATION</scope>
</reference>
<name>A0A5K3FY15_MESCO</name>
<dbReference type="WBParaSite" id="MCU_013066-RA">
    <property type="protein sequence ID" value="MCU_013066-RA"/>
    <property type="gene ID" value="MCU_013066"/>
</dbReference>
<dbReference type="PROSITE" id="PS51048">
    <property type="entry name" value="SGS"/>
    <property type="match status" value="1"/>
</dbReference>
<dbReference type="AlphaFoldDB" id="A0A5K3FY15"/>
<dbReference type="PANTHER" id="PTHR45862">
    <property type="entry name" value="PROTEIN SGT1 HOMOLOG"/>
    <property type="match status" value="1"/>
</dbReference>
<accession>A0A5K3FY15</accession>
<evidence type="ECO:0000313" key="2">
    <source>
        <dbReference type="WBParaSite" id="MCU_013066-RA"/>
    </source>
</evidence>
<dbReference type="Pfam" id="PF05002">
    <property type="entry name" value="SGS"/>
    <property type="match status" value="1"/>
</dbReference>
<dbReference type="InterPro" id="IPR044563">
    <property type="entry name" value="Sgt1-like"/>
</dbReference>
<evidence type="ECO:0000259" key="1">
    <source>
        <dbReference type="PROSITE" id="PS51048"/>
    </source>
</evidence>
<organism evidence="2">
    <name type="scientific">Mesocestoides corti</name>
    <name type="common">Flatworm</name>
    <dbReference type="NCBI Taxonomy" id="53468"/>
    <lineage>
        <taxon>Eukaryota</taxon>
        <taxon>Metazoa</taxon>
        <taxon>Spiralia</taxon>
        <taxon>Lophotrochozoa</taxon>
        <taxon>Platyhelminthes</taxon>
        <taxon>Cestoda</taxon>
        <taxon>Eucestoda</taxon>
        <taxon>Cyclophyllidea</taxon>
        <taxon>Mesocestoididae</taxon>
        <taxon>Mesocestoides</taxon>
    </lineage>
</organism>